<keyword evidence="2 3" id="KW-0802">TPR repeat</keyword>
<dbReference type="InParanoid" id="A0A1B1ALE3"/>
<dbReference type="SUPFAM" id="SSF48452">
    <property type="entry name" value="TPR-like"/>
    <property type="match status" value="1"/>
</dbReference>
<dbReference type="PROSITE" id="PS50293">
    <property type="entry name" value="TPR_REGION"/>
    <property type="match status" value="1"/>
</dbReference>
<dbReference type="SMART" id="SM00028">
    <property type="entry name" value="TPR"/>
    <property type="match status" value="3"/>
</dbReference>
<proteinExistence type="predicted"/>
<organism evidence="5 6">
    <name type="scientific">Candidatus Viadribacter manganicus</name>
    <dbReference type="NCBI Taxonomy" id="1759059"/>
    <lineage>
        <taxon>Bacteria</taxon>
        <taxon>Pseudomonadati</taxon>
        <taxon>Pseudomonadota</taxon>
        <taxon>Alphaproteobacteria</taxon>
        <taxon>Hyphomonadales</taxon>
        <taxon>Hyphomonadaceae</taxon>
        <taxon>Candidatus Viadribacter</taxon>
    </lineage>
</organism>
<evidence type="ECO:0000256" key="4">
    <source>
        <dbReference type="SAM" id="SignalP"/>
    </source>
</evidence>
<dbReference type="PANTHER" id="PTHR44858:SF1">
    <property type="entry name" value="UDP-N-ACETYLGLUCOSAMINE--PEPTIDE N-ACETYLGLUCOSAMINYLTRANSFERASE SPINDLY-RELATED"/>
    <property type="match status" value="1"/>
</dbReference>
<dbReference type="Pfam" id="PF00515">
    <property type="entry name" value="TPR_1"/>
    <property type="match status" value="1"/>
</dbReference>
<protein>
    <submittedName>
        <fullName evidence="5">Uncharacterized protein</fullName>
    </submittedName>
</protein>
<reference evidence="5 6" key="1">
    <citation type="submission" date="2015-11" db="EMBL/GenBank/DDBJ databases">
        <title>Whole-Genome Sequence of Candidatus Oderbacter manganicum from the National Park Lower Oder Valley, Germany.</title>
        <authorList>
            <person name="Braun B."/>
            <person name="Liere K."/>
            <person name="Szewzyk U."/>
        </authorList>
    </citation>
    <scope>NUCLEOTIDE SEQUENCE [LARGE SCALE GENOMIC DNA]</scope>
    <source>
        <strain evidence="5 6">OTSz_A_272</strain>
    </source>
</reference>
<keyword evidence="1" id="KW-0677">Repeat</keyword>
<dbReference type="PROSITE" id="PS50005">
    <property type="entry name" value="TPR"/>
    <property type="match status" value="1"/>
</dbReference>
<dbReference type="InterPro" id="IPR011990">
    <property type="entry name" value="TPR-like_helical_dom_sf"/>
</dbReference>
<feature type="signal peptide" evidence="4">
    <location>
        <begin position="1"/>
        <end position="27"/>
    </location>
</feature>
<gene>
    <name evidence="5" type="ORF">ATE48_16390</name>
</gene>
<dbReference type="InterPro" id="IPR019734">
    <property type="entry name" value="TPR_rpt"/>
</dbReference>
<evidence type="ECO:0000313" key="6">
    <source>
        <dbReference type="Proteomes" id="UP000092498"/>
    </source>
</evidence>
<dbReference type="AlphaFoldDB" id="A0A1B1ALE3"/>
<evidence type="ECO:0000313" key="5">
    <source>
        <dbReference type="EMBL" id="ANP47377.1"/>
    </source>
</evidence>
<evidence type="ECO:0000256" key="3">
    <source>
        <dbReference type="PROSITE-ProRule" id="PRU00339"/>
    </source>
</evidence>
<dbReference type="Proteomes" id="UP000092498">
    <property type="component" value="Chromosome"/>
</dbReference>
<dbReference type="KEGG" id="cbot:ATE48_16390"/>
<dbReference type="STRING" id="1759059.ATE48_16390"/>
<dbReference type="OrthoDB" id="7594766at2"/>
<evidence type="ECO:0000256" key="2">
    <source>
        <dbReference type="ARBA" id="ARBA00022803"/>
    </source>
</evidence>
<keyword evidence="4" id="KW-0732">Signal</keyword>
<dbReference type="EMBL" id="CP013244">
    <property type="protein sequence ID" value="ANP47377.1"/>
    <property type="molecule type" value="Genomic_DNA"/>
</dbReference>
<evidence type="ECO:0000256" key="1">
    <source>
        <dbReference type="ARBA" id="ARBA00022737"/>
    </source>
</evidence>
<dbReference type="Gene3D" id="1.25.40.10">
    <property type="entry name" value="Tetratricopeptide repeat domain"/>
    <property type="match status" value="1"/>
</dbReference>
<dbReference type="InterPro" id="IPR050498">
    <property type="entry name" value="Ycf3"/>
</dbReference>
<dbReference type="RefSeq" id="WP_066773394.1">
    <property type="nucleotide sequence ID" value="NZ_CP013244.1"/>
</dbReference>
<accession>A0A1B1ALE3</accession>
<dbReference type="PANTHER" id="PTHR44858">
    <property type="entry name" value="TETRATRICOPEPTIDE REPEAT PROTEIN 6"/>
    <property type="match status" value="1"/>
</dbReference>
<keyword evidence="6" id="KW-1185">Reference proteome</keyword>
<feature type="chain" id="PRO_5008518986" evidence="4">
    <location>
        <begin position="28"/>
        <end position="214"/>
    </location>
</feature>
<sequence length="214" mass="23997">MSRAWLPRRFSIAIPVFAALIMGVAFADLAFAQRTDPSAVTVVGRDPNARRCSDQVMRGQITDETVAICDEALQYRHLTQAAEIQLRINRGVTHMRRQENELALVDFDAVIALQPRHPEAQVNRGAALLQLHRYGPAIASFTEALGLGVQEPYKAYFNRGAAREALGDYRGAYEDYNTALEIYPDWGPANAELQRFARQRRQHLEASQSATSRQ</sequence>
<name>A0A1B1ALE3_9PROT</name>
<feature type="repeat" description="TPR" evidence="3">
    <location>
        <begin position="153"/>
        <end position="186"/>
    </location>
</feature>